<sequence length="89" mass="10101">MSLRYVILVGGEISLLILARWPTAVSRLILSKKDNTMFHGLSAFPLTPLKEGTFDEHAFINLLRPPWSTLAWIHWAHFGLNGKLCLSDR</sequence>
<name>A0A376FHA4_ENTAS</name>
<dbReference type="EMBL" id="UFYI01000007">
    <property type="protein sequence ID" value="STD23025.1"/>
    <property type="molecule type" value="Genomic_DNA"/>
</dbReference>
<protein>
    <submittedName>
        <fullName evidence="1">Dihydrodipicolinate synthase</fullName>
    </submittedName>
</protein>
<gene>
    <name evidence="1" type="ORF">NCTC12123_03601</name>
</gene>
<dbReference type="AlphaFoldDB" id="A0A376FHA4"/>
<proteinExistence type="predicted"/>
<evidence type="ECO:0000313" key="1">
    <source>
        <dbReference type="EMBL" id="STD23025.1"/>
    </source>
</evidence>
<dbReference type="Proteomes" id="UP000255163">
    <property type="component" value="Unassembled WGS sequence"/>
</dbReference>
<accession>A0A376FHA4</accession>
<organism evidence="1 2">
    <name type="scientific">Enterobacter asburiae</name>
    <dbReference type="NCBI Taxonomy" id="61645"/>
    <lineage>
        <taxon>Bacteria</taxon>
        <taxon>Pseudomonadati</taxon>
        <taxon>Pseudomonadota</taxon>
        <taxon>Gammaproteobacteria</taxon>
        <taxon>Enterobacterales</taxon>
        <taxon>Enterobacteriaceae</taxon>
        <taxon>Enterobacter</taxon>
        <taxon>Enterobacter cloacae complex</taxon>
    </lineage>
</organism>
<evidence type="ECO:0000313" key="2">
    <source>
        <dbReference type="Proteomes" id="UP000255163"/>
    </source>
</evidence>
<reference evidence="1 2" key="1">
    <citation type="submission" date="2018-06" db="EMBL/GenBank/DDBJ databases">
        <authorList>
            <consortium name="Pathogen Informatics"/>
            <person name="Doyle S."/>
        </authorList>
    </citation>
    <scope>NUCLEOTIDE SEQUENCE [LARGE SCALE GENOMIC DNA]</scope>
    <source>
        <strain evidence="1 2">NCTC12123</strain>
    </source>
</reference>